<evidence type="ECO:0000313" key="6">
    <source>
        <dbReference type="Proteomes" id="UP000001937"/>
    </source>
</evidence>
<evidence type="ECO:0000313" key="5">
    <source>
        <dbReference type="EMBL" id="ABD12711.1"/>
    </source>
</evidence>
<accession>Q2J7N1</accession>
<dbReference type="PIRSF" id="PIRSF001112">
    <property type="entry name" value="Epoxide_hydrolase"/>
    <property type="match status" value="1"/>
</dbReference>
<dbReference type="PANTHER" id="PTHR21661">
    <property type="entry name" value="EPOXIDE HYDROLASE 1-RELATED"/>
    <property type="match status" value="1"/>
</dbReference>
<dbReference type="PRINTS" id="PR00412">
    <property type="entry name" value="EPOXHYDRLASE"/>
</dbReference>
<dbReference type="GO" id="GO:0097176">
    <property type="term" value="P:epoxide metabolic process"/>
    <property type="evidence" value="ECO:0007669"/>
    <property type="project" value="TreeGrafter"/>
</dbReference>
<dbReference type="InterPro" id="IPR000639">
    <property type="entry name" value="Epox_hydrolase-like"/>
</dbReference>
<dbReference type="Pfam" id="PF06441">
    <property type="entry name" value="EHN"/>
    <property type="match status" value="1"/>
</dbReference>
<comment type="similarity">
    <text evidence="1">Belongs to the peptidase S33 family.</text>
</comment>
<keyword evidence="6" id="KW-1185">Reference proteome</keyword>
<sequence length="383" mass="42061">MLITPSRIRVPEDVLTGLRQRIARVRWPQPAPGPAWSQGTDLAFLQGMLADWATFDWRAAEERINGGYDQFVAEVSGLRVHYVHHRVPGADGPPVILTHGWPSSFVEMLPLVDRLRDPAAYGIDAPARDVVAVSLPGYPFSERPAGEHTLRDTARVWHDLMTGLGYPRYLAAGSDFGSGVSTFLALDHPDTVAGLYLTDLELDPVLDPAVDPTPLSPAERAYLDAGERWSLTEGGYHAIASTRPQTLAYGLTDSPAGLAAWLLEKWRAWSDCAEGRVPRVSREFLLTTLTLYWATGCVGSTLRDFHDNRQVQEGMTVGDRVLAPTAFGRFGNGLDDLRPPPPEFVGRLCRVVRSTVHDEGGHFPAVEVPDRLAADMLAFFAEC</sequence>
<name>Q2J7N1_FRACC</name>
<reference evidence="5 6" key="1">
    <citation type="journal article" date="2007" name="Genome Res.">
        <title>Genome characteristics of facultatively symbiotic Frankia sp. strains reflect host range and host plant biogeography.</title>
        <authorList>
            <person name="Normand P."/>
            <person name="Lapierre P."/>
            <person name="Tisa L.S."/>
            <person name="Gogarten J.P."/>
            <person name="Alloisio N."/>
            <person name="Bagnarol E."/>
            <person name="Bassi C.A."/>
            <person name="Berry A.M."/>
            <person name="Bickhart D.M."/>
            <person name="Choisne N."/>
            <person name="Couloux A."/>
            <person name="Cournoyer B."/>
            <person name="Cruveiller S."/>
            <person name="Daubin V."/>
            <person name="Demange N."/>
            <person name="Francino M.P."/>
            <person name="Goltsman E."/>
            <person name="Huang Y."/>
            <person name="Kopp O.R."/>
            <person name="Labarre L."/>
            <person name="Lapidus A."/>
            <person name="Lavire C."/>
            <person name="Marechal J."/>
            <person name="Martinez M."/>
            <person name="Mastronunzio J.E."/>
            <person name="Mullin B.C."/>
            <person name="Niemann J."/>
            <person name="Pujic P."/>
            <person name="Rawnsley T."/>
            <person name="Rouy Z."/>
            <person name="Schenowitz C."/>
            <person name="Sellstedt A."/>
            <person name="Tavares F."/>
            <person name="Tomkins J.P."/>
            <person name="Vallenet D."/>
            <person name="Valverde C."/>
            <person name="Wall L.G."/>
            <person name="Wang Y."/>
            <person name="Medigue C."/>
            <person name="Benson D.R."/>
        </authorList>
    </citation>
    <scope>NUCLEOTIDE SEQUENCE [LARGE SCALE GENOMIC DNA]</scope>
    <source>
        <strain evidence="6">DSM 45818 / CECT 9043 / CcI3</strain>
    </source>
</reference>
<dbReference type="InterPro" id="IPR010497">
    <property type="entry name" value="Epoxide_hydro_N"/>
</dbReference>
<dbReference type="InterPro" id="IPR029058">
    <property type="entry name" value="AB_hydrolase_fold"/>
</dbReference>
<keyword evidence="2" id="KW-0058">Aromatic hydrocarbons catabolism</keyword>
<protein>
    <submittedName>
        <fullName evidence="5">Epoxide hydrolase-like</fullName>
    </submittedName>
</protein>
<dbReference type="SUPFAM" id="SSF53474">
    <property type="entry name" value="alpha/beta-Hydrolases"/>
    <property type="match status" value="1"/>
</dbReference>
<dbReference type="Proteomes" id="UP000001937">
    <property type="component" value="Chromosome"/>
</dbReference>
<evidence type="ECO:0000256" key="1">
    <source>
        <dbReference type="ARBA" id="ARBA00010088"/>
    </source>
</evidence>
<dbReference type="Gene3D" id="3.40.50.1820">
    <property type="entry name" value="alpha/beta hydrolase"/>
    <property type="match status" value="1"/>
</dbReference>
<gene>
    <name evidence="5" type="ordered locus">Francci3_3356</name>
</gene>
<dbReference type="PhylomeDB" id="Q2J7N1"/>
<organism evidence="5 6">
    <name type="scientific">Frankia casuarinae (strain DSM 45818 / CECT 9043 / HFP020203 / CcI3)</name>
    <dbReference type="NCBI Taxonomy" id="106370"/>
    <lineage>
        <taxon>Bacteria</taxon>
        <taxon>Bacillati</taxon>
        <taxon>Actinomycetota</taxon>
        <taxon>Actinomycetes</taxon>
        <taxon>Frankiales</taxon>
        <taxon>Frankiaceae</taxon>
        <taxon>Frankia</taxon>
    </lineage>
</organism>
<dbReference type="EMBL" id="CP000249">
    <property type="protein sequence ID" value="ABD12711.1"/>
    <property type="molecule type" value="Genomic_DNA"/>
</dbReference>
<dbReference type="STRING" id="106370.Francci3_3356"/>
<dbReference type="PANTHER" id="PTHR21661:SF35">
    <property type="entry name" value="EPOXIDE HYDROLASE"/>
    <property type="match status" value="1"/>
</dbReference>
<evidence type="ECO:0000256" key="2">
    <source>
        <dbReference type="ARBA" id="ARBA00022797"/>
    </source>
</evidence>
<dbReference type="HOGENOM" id="CLU_019414_0_1_11"/>
<dbReference type="AlphaFoldDB" id="Q2J7N1"/>
<dbReference type="eggNOG" id="COG0596">
    <property type="taxonomic scope" value="Bacteria"/>
</dbReference>
<keyword evidence="3 5" id="KW-0378">Hydrolase</keyword>
<dbReference type="KEGG" id="fra:Francci3_3356"/>
<evidence type="ECO:0000259" key="4">
    <source>
        <dbReference type="Pfam" id="PF06441"/>
    </source>
</evidence>
<proteinExistence type="inferred from homology"/>
<dbReference type="ESTHER" id="frasc-q2j7n1">
    <property type="family name" value="Epoxide_hydrolase"/>
</dbReference>
<dbReference type="InterPro" id="IPR016292">
    <property type="entry name" value="Epoxide_hydrolase"/>
</dbReference>
<dbReference type="GO" id="GO:0004301">
    <property type="term" value="F:epoxide hydrolase activity"/>
    <property type="evidence" value="ECO:0007669"/>
    <property type="project" value="TreeGrafter"/>
</dbReference>
<feature type="domain" description="Epoxide hydrolase N-terminal" evidence="4">
    <location>
        <begin position="3"/>
        <end position="108"/>
    </location>
</feature>
<dbReference type="RefSeq" id="WP_011437737.1">
    <property type="nucleotide sequence ID" value="NC_007777.1"/>
</dbReference>
<evidence type="ECO:0000256" key="3">
    <source>
        <dbReference type="ARBA" id="ARBA00022801"/>
    </source>
</evidence>